<name>A0ABU5IZW4_9BACI</name>
<sequence length="140" mass="14910">MGVICSCGAILNTTLFNIAFQLPEGVASGTITYNVNVCQERVESSNVTVNFGDGDPSFTLQSTNLVAVQCSTQGDVCTITITGQGILEFEGNQQDVTFQLEFRVDETSEQVSSFTIEGFGFQAEIAVLPPGTLTSFGCED</sequence>
<organism evidence="1 2">
    <name type="scientific">Robertmurraya mangrovi</name>
    <dbReference type="NCBI Taxonomy" id="3098077"/>
    <lineage>
        <taxon>Bacteria</taxon>
        <taxon>Bacillati</taxon>
        <taxon>Bacillota</taxon>
        <taxon>Bacilli</taxon>
        <taxon>Bacillales</taxon>
        <taxon>Bacillaceae</taxon>
        <taxon>Robertmurraya</taxon>
    </lineage>
</organism>
<gene>
    <name evidence="1" type="ORF">SM124_13230</name>
</gene>
<dbReference type="Proteomes" id="UP001290455">
    <property type="component" value="Unassembled WGS sequence"/>
</dbReference>
<reference evidence="1 2" key="1">
    <citation type="submission" date="2023-11" db="EMBL/GenBank/DDBJ databases">
        <title>Bacillus jintuensis, isolated from a mudflat on the Beibu Gulf coast.</title>
        <authorList>
            <person name="Li M."/>
        </authorList>
    </citation>
    <scope>NUCLEOTIDE SEQUENCE [LARGE SCALE GENOMIC DNA]</scope>
    <source>
        <strain evidence="1 2">31A1R</strain>
    </source>
</reference>
<keyword evidence="2" id="KW-1185">Reference proteome</keyword>
<dbReference type="RefSeq" id="WP_322446998.1">
    <property type="nucleotide sequence ID" value="NZ_JAXOFX010000008.1"/>
</dbReference>
<evidence type="ECO:0008006" key="3">
    <source>
        <dbReference type="Google" id="ProtNLM"/>
    </source>
</evidence>
<evidence type="ECO:0000313" key="1">
    <source>
        <dbReference type="EMBL" id="MDZ5472695.1"/>
    </source>
</evidence>
<dbReference type="EMBL" id="JAXOFX010000008">
    <property type="protein sequence ID" value="MDZ5472695.1"/>
    <property type="molecule type" value="Genomic_DNA"/>
</dbReference>
<evidence type="ECO:0000313" key="2">
    <source>
        <dbReference type="Proteomes" id="UP001290455"/>
    </source>
</evidence>
<protein>
    <recommendedName>
        <fullName evidence="3">Cohesin domain-containing protein</fullName>
    </recommendedName>
</protein>
<accession>A0ABU5IZW4</accession>
<comment type="caution">
    <text evidence="1">The sequence shown here is derived from an EMBL/GenBank/DDBJ whole genome shotgun (WGS) entry which is preliminary data.</text>
</comment>
<proteinExistence type="predicted"/>